<keyword evidence="1" id="KW-0472">Membrane</keyword>
<evidence type="ECO:0000256" key="1">
    <source>
        <dbReference type="SAM" id="Phobius"/>
    </source>
</evidence>
<feature type="transmembrane region" description="Helical" evidence="1">
    <location>
        <begin position="58"/>
        <end position="80"/>
    </location>
</feature>
<dbReference type="EMBL" id="JBBDGL010000002">
    <property type="protein sequence ID" value="MEJ1155353.1"/>
    <property type="molecule type" value="Genomic_DNA"/>
</dbReference>
<organism evidence="2 3">
    <name type="scientific">Microbacterium marmarense</name>
    <dbReference type="NCBI Taxonomy" id="3122051"/>
    <lineage>
        <taxon>Bacteria</taxon>
        <taxon>Bacillati</taxon>
        <taxon>Actinomycetota</taxon>
        <taxon>Actinomycetes</taxon>
        <taxon>Micrococcales</taxon>
        <taxon>Microbacteriaceae</taxon>
        <taxon>Microbacterium</taxon>
    </lineage>
</organism>
<name>A0ABU8LSX1_9MICO</name>
<comment type="caution">
    <text evidence="2">The sequence shown here is derived from an EMBL/GenBank/DDBJ whole genome shotgun (WGS) entry which is preliminary data.</text>
</comment>
<reference evidence="2 3" key="1">
    <citation type="submission" date="2024-02" db="EMBL/GenBank/DDBJ databases">
        <authorList>
            <person name="Saticioglu I.B."/>
        </authorList>
    </citation>
    <scope>NUCLEOTIDE SEQUENCE [LARGE SCALE GENOMIC DNA]</scope>
    <source>
        <strain evidence="2 3">Mu-86</strain>
    </source>
</reference>
<keyword evidence="1" id="KW-1133">Transmembrane helix</keyword>
<dbReference type="Proteomes" id="UP001368654">
    <property type="component" value="Unassembled WGS sequence"/>
</dbReference>
<evidence type="ECO:0000313" key="2">
    <source>
        <dbReference type="EMBL" id="MEJ1155353.1"/>
    </source>
</evidence>
<sequence>MNTRPALVRSIPFWALIVASLASLAYGVSLVTDKIAVMTVTLTEGTATGVEVYVGQSIALLGSILIGVGVLGLLIALAIAAASTLRAHPPVEVVEPIDWDNQDEVAVDAPAPAAYEPAPVDEVVEPVTEAEPVVVAETADEVIVAEPAEPAAEQANGAESSKS</sequence>
<dbReference type="RefSeq" id="WP_337337795.1">
    <property type="nucleotide sequence ID" value="NZ_JBBDGL010000002.1"/>
</dbReference>
<keyword evidence="3" id="KW-1185">Reference proteome</keyword>
<accession>A0ABU8LSX1</accession>
<keyword evidence="1" id="KW-0812">Transmembrane</keyword>
<evidence type="ECO:0000313" key="3">
    <source>
        <dbReference type="Proteomes" id="UP001368654"/>
    </source>
</evidence>
<gene>
    <name evidence="2" type="ORF">WDU96_07030</name>
</gene>
<protein>
    <submittedName>
        <fullName evidence="2">Dinucleotide-utilizing enzyme</fullName>
    </submittedName>
</protein>
<proteinExistence type="predicted"/>